<keyword evidence="6 10" id="KW-0472">Membrane</keyword>
<dbReference type="PANTHER" id="PTHR15071:SF0">
    <property type="entry name" value="MANNOSE 6-PHOSPHATE RECEPTOR-LIKE PROTEIN 1"/>
    <property type="match status" value="1"/>
</dbReference>
<dbReference type="GO" id="GO:0010008">
    <property type="term" value="C:endosome membrane"/>
    <property type="evidence" value="ECO:0007669"/>
    <property type="project" value="UniProtKB-SubCell"/>
</dbReference>
<dbReference type="GO" id="GO:0000139">
    <property type="term" value="C:Golgi membrane"/>
    <property type="evidence" value="ECO:0007669"/>
    <property type="project" value="UniProtKB-SubCell"/>
</dbReference>
<dbReference type="AlphaFoldDB" id="A0A9W7STS5"/>
<evidence type="ECO:0000256" key="8">
    <source>
        <dbReference type="ARBA" id="ARBA00023180"/>
    </source>
</evidence>
<evidence type="ECO:0000256" key="6">
    <source>
        <dbReference type="ARBA" id="ARBA00023136"/>
    </source>
</evidence>
<dbReference type="InterPro" id="IPR028927">
    <property type="entry name" value="Man-6-P_rcpt"/>
</dbReference>
<dbReference type="OrthoDB" id="4504960at2759"/>
<evidence type="ECO:0000256" key="4">
    <source>
        <dbReference type="ARBA" id="ARBA00022729"/>
    </source>
</evidence>
<evidence type="ECO:0000256" key="3">
    <source>
        <dbReference type="ARBA" id="ARBA00022692"/>
    </source>
</evidence>
<evidence type="ECO:0000256" key="11">
    <source>
        <dbReference type="SAM" id="SignalP"/>
    </source>
</evidence>
<keyword evidence="4 11" id="KW-0732">Signal</keyword>
<keyword evidence="2" id="KW-0813">Transport</keyword>
<reference evidence="13 14" key="2">
    <citation type="journal article" date="2021" name="Curr. Genet.">
        <title>Genetic response to nitrogen starvation in the aggressive Eucalyptus foliar pathogen Teratosphaeria destructans.</title>
        <authorList>
            <person name="Havenga M."/>
            <person name="Wingfield B.D."/>
            <person name="Wingfield M.J."/>
            <person name="Dreyer L.L."/>
            <person name="Roets F."/>
            <person name="Aylward J."/>
        </authorList>
    </citation>
    <scope>NUCLEOTIDE SEQUENCE [LARGE SCALE GENOMIC DNA]</scope>
    <source>
        <strain evidence="13">CMW44962</strain>
    </source>
</reference>
<comment type="caution">
    <text evidence="13">The sequence shown here is derived from an EMBL/GenBank/DDBJ whole genome shotgun (WGS) entry which is preliminary data.</text>
</comment>
<evidence type="ECO:0000256" key="5">
    <source>
        <dbReference type="ARBA" id="ARBA00022989"/>
    </source>
</evidence>
<evidence type="ECO:0000256" key="7">
    <source>
        <dbReference type="ARBA" id="ARBA00023157"/>
    </source>
</evidence>
<keyword evidence="3 10" id="KW-0812">Transmembrane</keyword>
<keyword evidence="8" id="KW-0325">Glycoprotein</keyword>
<feature type="chain" id="PRO_5040807759" evidence="11">
    <location>
        <begin position="24"/>
        <end position="341"/>
    </location>
</feature>
<evidence type="ECO:0000256" key="9">
    <source>
        <dbReference type="SAM" id="MobiDB-lite"/>
    </source>
</evidence>
<dbReference type="SUPFAM" id="SSF50911">
    <property type="entry name" value="Mannose 6-phosphate receptor domain"/>
    <property type="match status" value="1"/>
</dbReference>
<proteinExistence type="predicted"/>
<comment type="subcellular location">
    <subcellularLocation>
        <location evidence="1">Endomembrane system</location>
    </subcellularLocation>
</comment>
<dbReference type="PROSITE" id="PS51914">
    <property type="entry name" value="MRH"/>
    <property type="match status" value="1"/>
</dbReference>
<dbReference type="Gene3D" id="2.70.130.10">
    <property type="entry name" value="Mannose-6-phosphate receptor binding domain"/>
    <property type="match status" value="1"/>
</dbReference>
<evidence type="ECO:0000256" key="2">
    <source>
        <dbReference type="ARBA" id="ARBA00022448"/>
    </source>
</evidence>
<keyword evidence="7" id="KW-1015">Disulfide bond</keyword>
<organism evidence="13 14">
    <name type="scientific">Teratosphaeria destructans</name>
    <dbReference type="NCBI Taxonomy" id="418781"/>
    <lineage>
        <taxon>Eukaryota</taxon>
        <taxon>Fungi</taxon>
        <taxon>Dikarya</taxon>
        <taxon>Ascomycota</taxon>
        <taxon>Pezizomycotina</taxon>
        <taxon>Dothideomycetes</taxon>
        <taxon>Dothideomycetidae</taxon>
        <taxon>Mycosphaerellales</taxon>
        <taxon>Teratosphaeriaceae</taxon>
        <taxon>Teratosphaeria</taxon>
    </lineage>
</organism>
<gene>
    <name evidence="13" type="ORF">Tdes44962_MAKER02556</name>
</gene>
<reference evidence="13 14" key="1">
    <citation type="journal article" date="2018" name="IMA Fungus">
        <title>IMA Genome-F 10: Nine draft genome sequences of Claviceps purpurea s.lat., including C. arundinis, C. humidiphila, and C. cf. spartinae, pseudomolecules for the pitch canker pathogen Fusarium circinatum, draft genome of Davidsoniella eucalypti, Grosmannia galeiformis, Quambalaria eucalypti, and Teratosphaeria destructans.</title>
        <authorList>
            <person name="Wingfield B.D."/>
            <person name="Liu M."/>
            <person name="Nguyen H.D."/>
            <person name="Lane F.A."/>
            <person name="Morgan S.W."/>
            <person name="De Vos L."/>
            <person name="Wilken P.M."/>
            <person name="Duong T.A."/>
            <person name="Aylward J."/>
            <person name="Coetzee M.P."/>
            <person name="Dadej K."/>
            <person name="De Beer Z.W."/>
            <person name="Findlay W."/>
            <person name="Havenga M."/>
            <person name="Kolarik M."/>
            <person name="Menzies J.G."/>
            <person name="Naidoo K."/>
            <person name="Pochopski O."/>
            <person name="Shoukouhi P."/>
            <person name="Santana Q.C."/>
            <person name="Seifert K.A."/>
            <person name="Soal N."/>
            <person name="Steenkamp E.T."/>
            <person name="Tatham C.T."/>
            <person name="van der Nest M.A."/>
            <person name="Wingfield M.J."/>
        </authorList>
    </citation>
    <scope>NUCLEOTIDE SEQUENCE [LARGE SCALE GENOMIC DNA]</scope>
    <source>
        <strain evidence="13">CMW44962</strain>
    </source>
</reference>
<dbReference type="Pfam" id="PF02157">
    <property type="entry name" value="Man-6-P_recep"/>
    <property type="match status" value="1"/>
</dbReference>
<feature type="transmembrane region" description="Helical" evidence="10">
    <location>
        <begin position="239"/>
        <end position="263"/>
    </location>
</feature>
<evidence type="ECO:0000313" key="14">
    <source>
        <dbReference type="Proteomes" id="UP001138500"/>
    </source>
</evidence>
<dbReference type="InterPro" id="IPR009011">
    <property type="entry name" value="Man6P_isomerase_rcpt-bd_dom_sf"/>
</dbReference>
<dbReference type="GO" id="GO:0005770">
    <property type="term" value="C:late endosome"/>
    <property type="evidence" value="ECO:0007669"/>
    <property type="project" value="TreeGrafter"/>
</dbReference>
<evidence type="ECO:0000256" key="10">
    <source>
        <dbReference type="SAM" id="Phobius"/>
    </source>
</evidence>
<name>A0A9W7STS5_9PEZI</name>
<dbReference type="PANTHER" id="PTHR15071">
    <property type="entry name" value="MANNOSE-6-PHOSPHATE RECEPTOR FAMILY MEMBER"/>
    <property type="match status" value="1"/>
</dbReference>
<evidence type="ECO:0000256" key="1">
    <source>
        <dbReference type="ARBA" id="ARBA00004308"/>
    </source>
</evidence>
<dbReference type="Proteomes" id="UP001138500">
    <property type="component" value="Unassembled WGS sequence"/>
</dbReference>
<dbReference type="InterPro" id="IPR044865">
    <property type="entry name" value="MRH_dom"/>
</dbReference>
<sequence>MNRLLYHSLALYLCLTPAPTALAASTKDPAPLEPCTIRSPTSHSFFDLNSLHIQDPALSTKKNPRDYSWNTTGWGLPYNFTMNFCGGVVEHVEDVVGVEEKLWRNVSAYYKKGGKVYSIGQQNSEPVFHGRKMVMNYTNGSPCDSDTAKRSHTVQDLHARELVDDDDGDKPSKTSSSSSARRKNTIISFLCDRDPISPLLTLNFIAASPDECTYFFEARTIAACGGIETAKQTLSPGGVFGLILFITLIVYMVGGCVYSRMVLNQRGWRQVPNYALWASILGFIKDVFIILTSSCARFLPSSRGYQRVNGGLGYPGSGRGRGRDSDAENRLIDELNEEWDD</sequence>
<dbReference type="GO" id="GO:0007034">
    <property type="term" value="P:vacuolar transport"/>
    <property type="evidence" value="ECO:0007669"/>
    <property type="project" value="TreeGrafter"/>
</dbReference>
<accession>A0A9W7STS5</accession>
<feature type="region of interest" description="Disordered" evidence="9">
    <location>
        <begin position="159"/>
        <end position="180"/>
    </location>
</feature>
<feature type="domain" description="MRH" evidence="12">
    <location>
        <begin position="33"/>
        <end position="226"/>
    </location>
</feature>
<evidence type="ECO:0000313" key="13">
    <source>
        <dbReference type="EMBL" id="KAH9828193.1"/>
    </source>
</evidence>
<keyword evidence="5 10" id="KW-1133">Transmembrane helix</keyword>
<evidence type="ECO:0000259" key="12">
    <source>
        <dbReference type="PROSITE" id="PS51914"/>
    </source>
</evidence>
<protein>
    <submittedName>
        <fullName evidence="13">Mannose 6-phosphate receptor-like protein</fullName>
    </submittedName>
</protein>
<dbReference type="EMBL" id="RIBY02001778">
    <property type="protein sequence ID" value="KAH9828193.1"/>
    <property type="molecule type" value="Genomic_DNA"/>
</dbReference>
<feature type="signal peptide" evidence="11">
    <location>
        <begin position="1"/>
        <end position="23"/>
    </location>
</feature>
<keyword evidence="14" id="KW-1185">Reference proteome</keyword>